<sequence>MSREQRSAQADSEAKKTRTPVLPFSEMAQVTQKSLDDLYERLMMGVNTTTMRTELASFATKAEISWWRKSKHWLKKTPDFGP</sequence>
<name>A0ABN7B278_9HEMI</name>
<feature type="compositionally biased region" description="Basic and acidic residues" evidence="1">
    <location>
        <begin position="1"/>
        <end position="16"/>
    </location>
</feature>
<dbReference type="Proteomes" id="UP001307889">
    <property type="component" value="Chromosome 9"/>
</dbReference>
<accession>A0ABN7B278</accession>
<evidence type="ECO:0000313" key="3">
    <source>
        <dbReference type="Proteomes" id="UP001307889"/>
    </source>
</evidence>
<organism evidence="2 3">
    <name type="scientific">Nesidiocoris tenuis</name>
    <dbReference type="NCBI Taxonomy" id="355587"/>
    <lineage>
        <taxon>Eukaryota</taxon>
        <taxon>Metazoa</taxon>
        <taxon>Ecdysozoa</taxon>
        <taxon>Arthropoda</taxon>
        <taxon>Hexapoda</taxon>
        <taxon>Insecta</taxon>
        <taxon>Pterygota</taxon>
        <taxon>Neoptera</taxon>
        <taxon>Paraneoptera</taxon>
        <taxon>Hemiptera</taxon>
        <taxon>Heteroptera</taxon>
        <taxon>Panheteroptera</taxon>
        <taxon>Cimicomorpha</taxon>
        <taxon>Miridae</taxon>
        <taxon>Dicyphina</taxon>
        <taxon>Nesidiocoris</taxon>
    </lineage>
</organism>
<proteinExistence type="predicted"/>
<evidence type="ECO:0000313" key="2">
    <source>
        <dbReference type="EMBL" id="BES98526.1"/>
    </source>
</evidence>
<evidence type="ECO:0000256" key="1">
    <source>
        <dbReference type="SAM" id="MobiDB-lite"/>
    </source>
</evidence>
<gene>
    <name evidence="2" type="ORF">NTJ_11341</name>
</gene>
<dbReference type="EMBL" id="AP028917">
    <property type="protein sequence ID" value="BES98526.1"/>
    <property type="molecule type" value="Genomic_DNA"/>
</dbReference>
<feature type="region of interest" description="Disordered" evidence="1">
    <location>
        <begin position="1"/>
        <end position="21"/>
    </location>
</feature>
<keyword evidence="3" id="KW-1185">Reference proteome</keyword>
<reference evidence="2 3" key="1">
    <citation type="submission" date="2023-09" db="EMBL/GenBank/DDBJ databases">
        <title>Nesidiocoris tenuis whole genome shotgun sequence.</title>
        <authorList>
            <person name="Shibata T."/>
            <person name="Shimoda M."/>
            <person name="Kobayashi T."/>
            <person name="Uehara T."/>
        </authorList>
    </citation>
    <scope>NUCLEOTIDE SEQUENCE [LARGE SCALE GENOMIC DNA]</scope>
    <source>
        <strain evidence="2 3">Japan</strain>
    </source>
</reference>
<protein>
    <submittedName>
        <fullName evidence="2">Uncharacterized protein</fullName>
    </submittedName>
</protein>